<protein>
    <submittedName>
        <fullName evidence="2">Transcriptional regulator with XRE-family HTH domain</fullName>
    </submittedName>
</protein>
<dbReference type="EMBL" id="JACHNU010000006">
    <property type="protein sequence ID" value="MBB4664086.1"/>
    <property type="molecule type" value="Genomic_DNA"/>
</dbReference>
<dbReference type="GO" id="GO:0003677">
    <property type="term" value="F:DNA binding"/>
    <property type="evidence" value="ECO:0007669"/>
    <property type="project" value="InterPro"/>
</dbReference>
<dbReference type="RefSeq" id="WP_183343808.1">
    <property type="nucleotide sequence ID" value="NZ_JACHNU010000006.1"/>
</dbReference>
<dbReference type="AlphaFoldDB" id="A0A840IH35"/>
<dbReference type="InterPro" id="IPR001387">
    <property type="entry name" value="Cro/C1-type_HTH"/>
</dbReference>
<dbReference type="SMART" id="SM00530">
    <property type="entry name" value="HTH_XRE"/>
    <property type="match status" value="1"/>
</dbReference>
<comment type="caution">
    <text evidence="2">The sequence shown here is derived from an EMBL/GenBank/DDBJ whole genome shotgun (WGS) entry which is preliminary data.</text>
</comment>
<reference evidence="2 3" key="1">
    <citation type="submission" date="2020-08" db="EMBL/GenBank/DDBJ databases">
        <title>Genomic Encyclopedia of Archaeal and Bacterial Type Strains, Phase II (KMG-II): from individual species to whole genera.</title>
        <authorList>
            <person name="Goeker M."/>
        </authorList>
    </citation>
    <scope>NUCLEOTIDE SEQUENCE [LARGE SCALE GENOMIC DNA]</scope>
    <source>
        <strain evidence="2 3">DSM 23288</strain>
    </source>
</reference>
<proteinExistence type="predicted"/>
<dbReference type="Gene3D" id="1.10.260.40">
    <property type="entry name" value="lambda repressor-like DNA-binding domains"/>
    <property type="match status" value="1"/>
</dbReference>
<dbReference type="PROSITE" id="PS50943">
    <property type="entry name" value="HTH_CROC1"/>
    <property type="match status" value="1"/>
</dbReference>
<dbReference type="Pfam" id="PF01381">
    <property type="entry name" value="HTH_3"/>
    <property type="match status" value="1"/>
</dbReference>
<feature type="domain" description="HTH cro/C1-type" evidence="1">
    <location>
        <begin position="15"/>
        <end position="69"/>
    </location>
</feature>
<dbReference type="InterPro" id="IPR010982">
    <property type="entry name" value="Lambda_DNA-bd_dom_sf"/>
</dbReference>
<evidence type="ECO:0000259" key="1">
    <source>
        <dbReference type="PROSITE" id="PS50943"/>
    </source>
</evidence>
<sequence length="80" mass="8823">MPDASPQLSAFARTLRRHRRQLDLSQEALAAMSGVSAKHIGEIERANKDPSITTALRLLGGLDAPLGEFFTRVDLHLQEE</sequence>
<dbReference type="SUPFAM" id="SSF47413">
    <property type="entry name" value="lambda repressor-like DNA-binding domains"/>
    <property type="match status" value="1"/>
</dbReference>
<accession>A0A840IH35</accession>
<organism evidence="2 3">
    <name type="scientific">Conexibacter arvalis</name>
    <dbReference type="NCBI Taxonomy" id="912552"/>
    <lineage>
        <taxon>Bacteria</taxon>
        <taxon>Bacillati</taxon>
        <taxon>Actinomycetota</taxon>
        <taxon>Thermoleophilia</taxon>
        <taxon>Solirubrobacterales</taxon>
        <taxon>Conexibacteraceae</taxon>
        <taxon>Conexibacter</taxon>
    </lineage>
</organism>
<gene>
    <name evidence="2" type="ORF">BDZ31_003689</name>
</gene>
<dbReference type="CDD" id="cd00093">
    <property type="entry name" value="HTH_XRE"/>
    <property type="match status" value="1"/>
</dbReference>
<name>A0A840IH35_9ACTN</name>
<dbReference type="Proteomes" id="UP000585272">
    <property type="component" value="Unassembled WGS sequence"/>
</dbReference>
<keyword evidence="3" id="KW-1185">Reference proteome</keyword>
<evidence type="ECO:0000313" key="2">
    <source>
        <dbReference type="EMBL" id="MBB4664086.1"/>
    </source>
</evidence>
<evidence type="ECO:0000313" key="3">
    <source>
        <dbReference type="Proteomes" id="UP000585272"/>
    </source>
</evidence>